<evidence type="ECO:0000256" key="1">
    <source>
        <dbReference type="SAM" id="Phobius"/>
    </source>
</evidence>
<accession>A0A1G2GT97</accession>
<feature type="transmembrane region" description="Helical" evidence="1">
    <location>
        <begin position="21"/>
        <end position="42"/>
    </location>
</feature>
<comment type="caution">
    <text evidence="2">The sequence shown here is derived from an EMBL/GenBank/DDBJ whole genome shotgun (WGS) entry which is preliminary data.</text>
</comment>
<dbReference type="Proteomes" id="UP000179106">
    <property type="component" value="Unassembled WGS sequence"/>
</dbReference>
<name>A0A1G2GT97_9BACT</name>
<evidence type="ECO:0000313" key="2">
    <source>
        <dbReference type="EMBL" id="OGZ53423.1"/>
    </source>
</evidence>
<keyword evidence="1" id="KW-1133">Transmembrane helix</keyword>
<keyword evidence="1" id="KW-0812">Transmembrane</keyword>
<sequence>MTISMAGFLEKLRSSDEGAKTRWIIIFTSIIMVIVIYVWLAYFNTLFAVSDNSSAIAANQNNVPKEIAHSSPTILERMGSAYHTFTGAIGTMLKFQKEYTIKPN</sequence>
<dbReference type="STRING" id="1802126.A3B25_01865"/>
<dbReference type="AlphaFoldDB" id="A0A1G2GT97"/>
<reference evidence="2 3" key="1">
    <citation type="journal article" date="2016" name="Nat. Commun.">
        <title>Thousands of microbial genomes shed light on interconnected biogeochemical processes in an aquifer system.</title>
        <authorList>
            <person name="Anantharaman K."/>
            <person name="Brown C.T."/>
            <person name="Hug L.A."/>
            <person name="Sharon I."/>
            <person name="Castelle C.J."/>
            <person name="Probst A.J."/>
            <person name="Thomas B.C."/>
            <person name="Singh A."/>
            <person name="Wilkins M.J."/>
            <person name="Karaoz U."/>
            <person name="Brodie E.L."/>
            <person name="Williams K.H."/>
            <person name="Hubbard S.S."/>
            <person name="Banfield J.F."/>
        </authorList>
    </citation>
    <scope>NUCLEOTIDE SEQUENCE [LARGE SCALE GENOMIC DNA]</scope>
</reference>
<dbReference type="EMBL" id="MHNW01000019">
    <property type="protein sequence ID" value="OGZ53423.1"/>
    <property type="molecule type" value="Genomic_DNA"/>
</dbReference>
<evidence type="ECO:0000313" key="3">
    <source>
        <dbReference type="Proteomes" id="UP000179106"/>
    </source>
</evidence>
<proteinExistence type="predicted"/>
<organism evidence="2 3">
    <name type="scientific">Candidatus Ryanbacteria bacterium RIFCSPLOWO2_01_FULL_48_26</name>
    <dbReference type="NCBI Taxonomy" id="1802126"/>
    <lineage>
        <taxon>Bacteria</taxon>
        <taxon>Candidatus Ryaniibacteriota</taxon>
    </lineage>
</organism>
<keyword evidence="1" id="KW-0472">Membrane</keyword>
<gene>
    <name evidence="2" type="ORF">A3B25_01865</name>
</gene>
<protein>
    <submittedName>
        <fullName evidence="2">Uncharacterized protein</fullName>
    </submittedName>
</protein>